<dbReference type="Gene3D" id="1.10.10.60">
    <property type="entry name" value="Homeodomain-like"/>
    <property type="match status" value="2"/>
</dbReference>
<evidence type="ECO:0000313" key="6">
    <source>
        <dbReference type="Proteomes" id="UP000196027"/>
    </source>
</evidence>
<keyword evidence="6" id="KW-1185">Reference proteome</keyword>
<dbReference type="InterPro" id="IPR054015">
    <property type="entry name" value="ExsA-like_N"/>
</dbReference>
<keyword evidence="3" id="KW-0804">Transcription</keyword>
<proteinExistence type="predicted"/>
<evidence type="ECO:0000313" key="5">
    <source>
        <dbReference type="EMBL" id="ARU57288.1"/>
    </source>
</evidence>
<gene>
    <name evidence="5" type="ORF">OLMES_3247</name>
</gene>
<dbReference type="InterPro" id="IPR050204">
    <property type="entry name" value="AraC_XylS_family_regulators"/>
</dbReference>
<dbReference type="RefSeq" id="WP_087462198.1">
    <property type="nucleotide sequence ID" value="NZ_CP021425.1"/>
</dbReference>
<dbReference type="PANTHER" id="PTHR46796:SF13">
    <property type="entry name" value="HTH-TYPE TRANSCRIPTIONAL ACTIVATOR RHAS"/>
    <property type="match status" value="1"/>
</dbReference>
<name>A0A1Y0I9V1_9GAMM</name>
<dbReference type="SUPFAM" id="SSF46689">
    <property type="entry name" value="Homeodomain-like"/>
    <property type="match status" value="1"/>
</dbReference>
<dbReference type="OrthoDB" id="110167at2"/>
<protein>
    <submittedName>
        <fullName evidence="5">AraC family transcriptional regulator</fullName>
    </submittedName>
</protein>
<dbReference type="EMBL" id="CP021425">
    <property type="protein sequence ID" value="ARU57288.1"/>
    <property type="molecule type" value="Genomic_DNA"/>
</dbReference>
<dbReference type="AlphaFoldDB" id="A0A1Y0I9V1"/>
<evidence type="ECO:0000256" key="3">
    <source>
        <dbReference type="ARBA" id="ARBA00023163"/>
    </source>
</evidence>
<dbReference type="InterPro" id="IPR018060">
    <property type="entry name" value="HTH_AraC"/>
</dbReference>
<dbReference type="GO" id="GO:0003700">
    <property type="term" value="F:DNA-binding transcription factor activity"/>
    <property type="evidence" value="ECO:0007669"/>
    <property type="project" value="InterPro"/>
</dbReference>
<reference evidence="5 6" key="1">
    <citation type="submission" date="2017-05" db="EMBL/GenBank/DDBJ databases">
        <title>Genomic insights into alkan degradation activity of Oleiphilus messinensis.</title>
        <authorList>
            <person name="Kozyavkin S.A."/>
            <person name="Slesarev A.I."/>
            <person name="Golyshin P.N."/>
            <person name="Korzhenkov A."/>
            <person name="Golyshina O.N."/>
            <person name="Toshchakov S.V."/>
        </authorList>
    </citation>
    <scope>NUCLEOTIDE SEQUENCE [LARGE SCALE GENOMIC DNA]</scope>
    <source>
        <strain evidence="5 6">ME102</strain>
    </source>
</reference>
<dbReference type="GO" id="GO:0043565">
    <property type="term" value="F:sequence-specific DNA binding"/>
    <property type="evidence" value="ECO:0007669"/>
    <property type="project" value="InterPro"/>
</dbReference>
<dbReference type="Proteomes" id="UP000196027">
    <property type="component" value="Chromosome"/>
</dbReference>
<accession>A0A1Y0I9V1</accession>
<dbReference type="KEGG" id="ome:OLMES_3247"/>
<sequence>MKTVFEYTQRNVLVIPRALYGMRDVELIMQSRNSGIFHKCLEQDLVDVEFYSTMPCFVYIESGKEILTNCKNEHIELSASNGVFLPQGACLNSDFVKSTDRLSAYLVFFDGEVVSEFLRGFNVFPDPSSASPDHCLVTDPDDLISNFFKTIQPKLTEPGYLSSKLLELLHLIAWREVDKKLPGMLLNMSQQLPKRNLEQLLAQPDVLHLSVTDLAHLSGRSLSSFNRDFKQTFQSTPHKWLTDRRLFRAKELIDVNGFTVTAAAAELGYENVSNFIKAFKVRFGHTPKQNNPLK</sequence>
<keyword evidence="2" id="KW-0238">DNA-binding</keyword>
<dbReference type="InterPro" id="IPR009057">
    <property type="entry name" value="Homeodomain-like_sf"/>
</dbReference>
<evidence type="ECO:0000259" key="4">
    <source>
        <dbReference type="PROSITE" id="PS01124"/>
    </source>
</evidence>
<dbReference type="Pfam" id="PF12833">
    <property type="entry name" value="HTH_18"/>
    <property type="match status" value="1"/>
</dbReference>
<keyword evidence="1" id="KW-0805">Transcription regulation</keyword>
<dbReference type="PANTHER" id="PTHR46796">
    <property type="entry name" value="HTH-TYPE TRANSCRIPTIONAL ACTIVATOR RHAS-RELATED"/>
    <property type="match status" value="1"/>
</dbReference>
<organism evidence="5 6">
    <name type="scientific">Oleiphilus messinensis</name>
    <dbReference type="NCBI Taxonomy" id="141451"/>
    <lineage>
        <taxon>Bacteria</taxon>
        <taxon>Pseudomonadati</taxon>
        <taxon>Pseudomonadota</taxon>
        <taxon>Gammaproteobacteria</taxon>
        <taxon>Oceanospirillales</taxon>
        <taxon>Oleiphilaceae</taxon>
        <taxon>Oleiphilus</taxon>
    </lineage>
</organism>
<dbReference type="SMART" id="SM00342">
    <property type="entry name" value="HTH_ARAC"/>
    <property type="match status" value="1"/>
</dbReference>
<evidence type="ECO:0000256" key="2">
    <source>
        <dbReference type="ARBA" id="ARBA00023125"/>
    </source>
</evidence>
<feature type="domain" description="HTH araC/xylS-type" evidence="4">
    <location>
        <begin position="191"/>
        <end position="293"/>
    </location>
</feature>
<dbReference type="PROSITE" id="PS01124">
    <property type="entry name" value="HTH_ARAC_FAMILY_2"/>
    <property type="match status" value="1"/>
</dbReference>
<evidence type="ECO:0000256" key="1">
    <source>
        <dbReference type="ARBA" id="ARBA00023015"/>
    </source>
</evidence>
<dbReference type="Pfam" id="PF22200">
    <property type="entry name" value="ExsA_N"/>
    <property type="match status" value="1"/>
</dbReference>